<dbReference type="AlphaFoldDB" id="A0AAD2BSQ8"/>
<name>A0AAD2BSQ8_9RALS</name>
<evidence type="ECO:0000313" key="3">
    <source>
        <dbReference type="EMBL" id="CAJ0806636.1"/>
    </source>
</evidence>
<dbReference type="InterPro" id="IPR022753">
    <property type="entry name" value="T4SS_pilus_biogen_PilP"/>
</dbReference>
<dbReference type="Proteomes" id="UP001189756">
    <property type="component" value="Unassembled WGS sequence"/>
</dbReference>
<sequence>MLKSRTLLATASLCLTCGATQAQQPVALGASAPMAVPASATSAAPPAMQVVNKVNTPMSQPGSRADQLSQLNAEIPLLEAQAKIAKLKEQIAHPSGGSQGPQSAAPGFGIGSAPSPLGVAAQGIGVPAQSIQASAGKAGARTSQPQVLAITGYNGKLQAIVRMGAEQHIVNRGATVDGWLVADVMPSAVVFSRSGKSVTIRP</sequence>
<dbReference type="EMBL" id="CATZAZ010000015">
    <property type="protein sequence ID" value="CAJ0806636.1"/>
    <property type="molecule type" value="Genomic_DNA"/>
</dbReference>
<gene>
    <name evidence="3" type="ORF">R77560_04454</name>
</gene>
<proteinExistence type="predicted"/>
<accession>A0AAD2BSQ8</accession>
<dbReference type="NCBIfam" id="TIGR03021">
    <property type="entry name" value="pilP_fam"/>
    <property type="match status" value="1"/>
</dbReference>
<feature type="region of interest" description="Disordered" evidence="1">
    <location>
        <begin position="92"/>
        <end position="111"/>
    </location>
</feature>
<evidence type="ECO:0000256" key="2">
    <source>
        <dbReference type="SAM" id="SignalP"/>
    </source>
</evidence>
<evidence type="ECO:0000256" key="1">
    <source>
        <dbReference type="SAM" id="MobiDB-lite"/>
    </source>
</evidence>
<keyword evidence="2" id="KW-0732">Signal</keyword>
<evidence type="ECO:0000313" key="4">
    <source>
        <dbReference type="Proteomes" id="UP001189756"/>
    </source>
</evidence>
<reference evidence="3" key="1">
    <citation type="submission" date="2023-07" db="EMBL/GenBank/DDBJ databases">
        <authorList>
            <person name="Peeters C."/>
        </authorList>
    </citation>
    <scope>NUCLEOTIDE SEQUENCE</scope>
    <source>
        <strain evidence="3">R-77560</strain>
    </source>
</reference>
<organism evidence="3 4">
    <name type="scientific">Ralstonia thomasii</name>
    <dbReference type="NCBI Taxonomy" id="3058596"/>
    <lineage>
        <taxon>Bacteria</taxon>
        <taxon>Pseudomonadati</taxon>
        <taxon>Pseudomonadota</taxon>
        <taxon>Betaproteobacteria</taxon>
        <taxon>Burkholderiales</taxon>
        <taxon>Burkholderiaceae</taxon>
        <taxon>Ralstonia</taxon>
    </lineage>
</organism>
<feature type="signal peptide" evidence="2">
    <location>
        <begin position="1"/>
        <end position="22"/>
    </location>
</feature>
<protein>
    <recommendedName>
        <fullName evidence="5">Type IV pilus biogenesis protein PilP</fullName>
    </recommendedName>
</protein>
<evidence type="ECO:0008006" key="5">
    <source>
        <dbReference type="Google" id="ProtNLM"/>
    </source>
</evidence>
<feature type="chain" id="PRO_5042120996" description="Type IV pilus biogenesis protein PilP" evidence="2">
    <location>
        <begin position="23"/>
        <end position="202"/>
    </location>
</feature>
<comment type="caution">
    <text evidence="3">The sequence shown here is derived from an EMBL/GenBank/DDBJ whole genome shotgun (WGS) entry which is preliminary data.</text>
</comment>